<reference evidence="2 3" key="1">
    <citation type="submission" date="2019-01" db="EMBL/GenBank/DDBJ databases">
        <authorList>
            <person name="Sayadi A."/>
        </authorList>
    </citation>
    <scope>NUCLEOTIDE SEQUENCE [LARGE SCALE GENOMIC DNA]</scope>
</reference>
<feature type="region of interest" description="Disordered" evidence="1">
    <location>
        <begin position="8"/>
        <end position="32"/>
    </location>
</feature>
<evidence type="ECO:0000256" key="1">
    <source>
        <dbReference type="SAM" id="MobiDB-lite"/>
    </source>
</evidence>
<dbReference type="OrthoDB" id="75343at2759"/>
<gene>
    <name evidence="2" type="ORF">CALMAC_LOCUS19205</name>
</gene>
<accession>A0A653DNX7</accession>
<protein>
    <submittedName>
        <fullName evidence="2">Uncharacterized protein</fullName>
    </submittedName>
</protein>
<organism evidence="2 3">
    <name type="scientific">Callosobruchus maculatus</name>
    <name type="common">Southern cowpea weevil</name>
    <name type="synonym">Pulse bruchid</name>
    <dbReference type="NCBI Taxonomy" id="64391"/>
    <lineage>
        <taxon>Eukaryota</taxon>
        <taxon>Metazoa</taxon>
        <taxon>Ecdysozoa</taxon>
        <taxon>Arthropoda</taxon>
        <taxon>Hexapoda</taxon>
        <taxon>Insecta</taxon>
        <taxon>Pterygota</taxon>
        <taxon>Neoptera</taxon>
        <taxon>Endopterygota</taxon>
        <taxon>Coleoptera</taxon>
        <taxon>Polyphaga</taxon>
        <taxon>Cucujiformia</taxon>
        <taxon>Chrysomeloidea</taxon>
        <taxon>Chrysomelidae</taxon>
        <taxon>Bruchinae</taxon>
        <taxon>Bruchini</taxon>
        <taxon>Callosobruchus</taxon>
    </lineage>
</organism>
<sequence>MLPEEIIVNSFQRNSTSNSSGSSTRSAGVSKCRRKLQTTFDEENKDIEDEKTQPSGDRTILSIISFSDNTRKVLRNSAERITKTFNTVRTSIGTITQRFKMPTKRRQILQEGPMTPNVATPYTFSKQILGRTPTKLYSPFGIESPYKSTTCSGKENIVPNGVKNV</sequence>
<evidence type="ECO:0000313" key="2">
    <source>
        <dbReference type="EMBL" id="VEN61932.1"/>
    </source>
</evidence>
<dbReference type="Proteomes" id="UP000410492">
    <property type="component" value="Unassembled WGS sequence"/>
</dbReference>
<dbReference type="EMBL" id="CAACVG010013491">
    <property type="protein sequence ID" value="VEN61932.1"/>
    <property type="molecule type" value="Genomic_DNA"/>
</dbReference>
<evidence type="ECO:0000313" key="3">
    <source>
        <dbReference type="Proteomes" id="UP000410492"/>
    </source>
</evidence>
<name>A0A653DNX7_CALMS</name>
<dbReference type="AlphaFoldDB" id="A0A653DNX7"/>
<proteinExistence type="predicted"/>
<feature type="compositionally biased region" description="Low complexity" evidence="1">
    <location>
        <begin position="13"/>
        <end position="30"/>
    </location>
</feature>
<keyword evidence="3" id="KW-1185">Reference proteome</keyword>